<protein>
    <recommendedName>
        <fullName evidence="3">DUF1937 domain-containing protein</fullName>
    </recommendedName>
</protein>
<comment type="caution">
    <text evidence="1">The sequence shown here is derived from an EMBL/GenBank/DDBJ whole genome shotgun (WGS) entry which is preliminary data.</text>
</comment>
<proteinExistence type="predicted"/>
<dbReference type="Gene3D" id="3.40.50.10400">
    <property type="entry name" value="Hypothetical protein PA1492"/>
    <property type="match status" value="1"/>
</dbReference>
<dbReference type="InterPro" id="IPR025518">
    <property type="entry name" value="DUF4406"/>
</dbReference>
<reference evidence="1 2" key="1">
    <citation type="journal article" date="2015" name="Nature">
        <title>rRNA introns, odd ribosomes, and small enigmatic genomes across a large radiation of phyla.</title>
        <authorList>
            <person name="Brown C.T."/>
            <person name="Hug L.A."/>
            <person name="Thomas B.C."/>
            <person name="Sharon I."/>
            <person name="Castelle C.J."/>
            <person name="Singh A."/>
            <person name="Wilkins M.J."/>
            <person name="Williams K.H."/>
            <person name="Banfield J.F."/>
        </authorList>
    </citation>
    <scope>NUCLEOTIDE SEQUENCE [LARGE SCALE GENOMIC DNA]</scope>
</reference>
<name>A0A0G1UAH3_9BACT</name>
<dbReference type="Pfam" id="PF14359">
    <property type="entry name" value="DUF4406"/>
    <property type="match status" value="1"/>
</dbReference>
<dbReference type="AlphaFoldDB" id="A0A0G1UAH3"/>
<gene>
    <name evidence="1" type="ORF">UY23_C0003G0019</name>
</gene>
<accession>A0A0G1UAH3</accession>
<dbReference type="Proteomes" id="UP000034956">
    <property type="component" value="Unassembled WGS sequence"/>
</dbReference>
<dbReference type="SUPFAM" id="SSF52309">
    <property type="entry name" value="N-(deoxy)ribosyltransferase-like"/>
    <property type="match status" value="1"/>
</dbReference>
<evidence type="ECO:0008006" key="3">
    <source>
        <dbReference type="Google" id="ProtNLM"/>
    </source>
</evidence>
<evidence type="ECO:0000313" key="2">
    <source>
        <dbReference type="Proteomes" id="UP000034956"/>
    </source>
</evidence>
<organism evidence="1 2">
    <name type="scientific">Candidatus Jorgensenbacteria bacterium GW2011_GWA1_48_11</name>
    <dbReference type="NCBI Taxonomy" id="1618660"/>
    <lineage>
        <taxon>Bacteria</taxon>
        <taxon>Candidatus Joergenseniibacteriota</taxon>
    </lineage>
</organism>
<dbReference type="EMBL" id="LCPF01000003">
    <property type="protein sequence ID" value="KKU91181.1"/>
    <property type="molecule type" value="Genomic_DNA"/>
</dbReference>
<evidence type="ECO:0000313" key="1">
    <source>
        <dbReference type="EMBL" id="KKU91181.1"/>
    </source>
</evidence>
<sequence length="108" mass="12257">MRGEYIAGNVLKAEAYQIALANAGIGSFCAHTHTLNHHKKGSRAPEEYYYKLDMEFLKRAADAVLAMPDWDKSKGAKDEVAWAVQNKLPVFYPKFPEDIDDIVNWARQ</sequence>